<dbReference type="PANTHER" id="PTHR43297:SF2">
    <property type="entry name" value="DIPEPTIDE TRANSPORT ATP-BINDING PROTEIN DPPD"/>
    <property type="match status" value="1"/>
</dbReference>
<dbReference type="FunFam" id="3.40.50.300:FF:000016">
    <property type="entry name" value="Oligopeptide ABC transporter ATP-binding component"/>
    <property type="match status" value="1"/>
</dbReference>
<dbReference type="GO" id="GO:0005886">
    <property type="term" value="C:plasma membrane"/>
    <property type="evidence" value="ECO:0007669"/>
    <property type="project" value="UniProtKB-SubCell"/>
</dbReference>
<dbReference type="Pfam" id="PF00005">
    <property type="entry name" value="ABC_tran"/>
    <property type="match status" value="1"/>
</dbReference>
<dbReference type="GO" id="GO:0055085">
    <property type="term" value="P:transmembrane transport"/>
    <property type="evidence" value="ECO:0007669"/>
    <property type="project" value="InterPro"/>
</dbReference>
<dbReference type="Gene3D" id="1.10.3720.10">
    <property type="entry name" value="MetI-like"/>
    <property type="match status" value="1"/>
</dbReference>
<dbReference type="EC" id="7.4.2.9" evidence="11"/>
<evidence type="ECO:0000256" key="6">
    <source>
        <dbReference type="ARBA" id="ARBA00022692"/>
    </source>
</evidence>
<evidence type="ECO:0000256" key="4">
    <source>
        <dbReference type="ARBA" id="ARBA00022448"/>
    </source>
</evidence>
<dbReference type="NCBIfam" id="TIGR01727">
    <property type="entry name" value="oligo_HPY"/>
    <property type="match status" value="1"/>
</dbReference>
<keyword evidence="8 16" id="KW-0067">ATP-binding</keyword>
<dbReference type="InterPro" id="IPR003439">
    <property type="entry name" value="ABC_transporter-like_ATP-bd"/>
</dbReference>
<feature type="transmembrane region" description="Helical" evidence="13">
    <location>
        <begin position="221"/>
        <end position="242"/>
    </location>
</feature>
<dbReference type="GO" id="GO:0015833">
    <property type="term" value="P:peptide transport"/>
    <property type="evidence" value="ECO:0007669"/>
    <property type="project" value="InterPro"/>
</dbReference>
<dbReference type="Gene3D" id="3.40.50.300">
    <property type="entry name" value="P-loop containing nucleotide triphosphate hydrolases"/>
    <property type="match status" value="1"/>
</dbReference>
<sequence>MQSYAVWRKGLRKPNQPAVRPSGWQLFIHNRLAYVGMWVFVGCTIVACLSPILPMPDPNETVLAQRLVKPWFTQWLASGVEQDHGGDSGWLGTDHLGRDMLSRLLWGTQVSLLVGISATLVAALVGSLLGLVAGFWGGRTDNLLMRGIDMLMAFPYILLALAIVAVLGAGLMNALLAIAIVNIHFFARNVRGVTLGIARQPFVDAAQLVGKNRLQILLTDVLPNVLPTIVITMTTTLGWMILETAGLSFLGLGAQPPQADLGAMLGEGRKLLFTAPHVSVIPGLMIFILVMSINLVGDGIRDVLDPRLKSGVMGRPAAATDVQCEKIKSEMITAEVDGLQVNQLQTEFRIGATTYQAVNDVSLTLAAGECMGLVGESGCGKSVLALSITRLVPSPPGCIVHGEVRQARDDLLRIPLSQLQNIRGNKVAYVFQDPATALHPLFTIGDQLVEAVRSHHPVSYQQAWQQAVNWLERVQIPNPQQRAHSYPYQLSGGMRQRVVIATALINQPQVLIADEPTTALDVTVQAQILRLLKKLQQDTGAALLFITHDFGVVASLCERVAVMYTGQIVEMGYTSDVLNHPAHPYTHQLIRCVPKLGHPLTEEGKLATIEGLPPATNALPTGCFFKPRCPWADASCGKSSIALTPIASQHWVRCGKPL</sequence>
<feature type="transmembrane region" description="Helical" evidence="13">
    <location>
        <begin position="110"/>
        <end position="136"/>
    </location>
</feature>
<dbReference type="Pfam" id="PF08352">
    <property type="entry name" value="oligo_HPY"/>
    <property type="match status" value="1"/>
</dbReference>
<dbReference type="SUPFAM" id="SSF52540">
    <property type="entry name" value="P-loop containing nucleoside triphosphate hydrolases"/>
    <property type="match status" value="1"/>
</dbReference>
<organism evidence="16 17">
    <name type="scientific">Zooshikella ganghwensis</name>
    <dbReference type="NCBI Taxonomy" id="202772"/>
    <lineage>
        <taxon>Bacteria</taxon>
        <taxon>Pseudomonadati</taxon>
        <taxon>Pseudomonadota</taxon>
        <taxon>Gammaproteobacteria</taxon>
        <taxon>Oceanospirillales</taxon>
        <taxon>Zooshikellaceae</taxon>
        <taxon>Zooshikella</taxon>
    </lineage>
</organism>
<evidence type="ECO:0000256" key="2">
    <source>
        <dbReference type="ARBA" id="ARBA00004651"/>
    </source>
</evidence>
<keyword evidence="6 13" id="KW-0812">Transmembrane</keyword>
<evidence type="ECO:0000256" key="1">
    <source>
        <dbReference type="ARBA" id="ARBA00004417"/>
    </source>
</evidence>
<dbReference type="InterPro" id="IPR035906">
    <property type="entry name" value="MetI-like_sf"/>
</dbReference>
<dbReference type="InterPro" id="IPR050388">
    <property type="entry name" value="ABC_Ni/Peptide_Import"/>
</dbReference>
<dbReference type="GO" id="GO:0005524">
    <property type="term" value="F:ATP binding"/>
    <property type="evidence" value="ECO:0007669"/>
    <property type="project" value="UniProtKB-KW"/>
</dbReference>
<dbReference type="PROSITE" id="PS50893">
    <property type="entry name" value="ABC_TRANSPORTER_2"/>
    <property type="match status" value="1"/>
</dbReference>
<dbReference type="InterPro" id="IPR027417">
    <property type="entry name" value="P-loop_NTPase"/>
</dbReference>
<dbReference type="InterPro" id="IPR013563">
    <property type="entry name" value="Oligopep_ABC_C"/>
</dbReference>
<dbReference type="Pfam" id="PF00528">
    <property type="entry name" value="BPD_transp_1"/>
    <property type="match status" value="1"/>
</dbReference>
<evidence type="ECO:0000256" key="11">
    <source>
        <dbReference type="ARBA" id="ARBA00038852"/>
    </source>
</evidence>
<dbReference type="EMBL" id="NDXW01000001">
    <property type="protein sequence ID" value="RDH43757.1"/>
    <property type="molecule type" value="Genomic_DNA"/>
</dbReference>
<comment type="subcellular location">
    <subcellularLocation>
        <location evidence="1">Cell inner membrane</location>
        <topology evidence="1">Peripheral membrane protein</topology>
    </subcellularLocation>
    <subcellularLocation>
        <location evidence="2 13">Cell membrane</location>
        <topology evidence="2 13">Multi-pass membrane protein</topology>
    </subcellularLocation>
</comment>
<comment type="similarity">
    <text evidence="13">Belongs to the binding-protein-dependent transport system permease family.</text>
</comment>
<name>A0A4P9VMX6_9GAMM</name>
<dbReference type="InterPro" id="IPR017871">
    <property type="entry name" value="ABC_transporter-like_CS"/>
</dbReference>
<dbReference type="RefSeq" id="WP_094787014.1">
    <property type="nucleotide sequence ID" value="NZ_NDXW01000001.1"/>
</dbReference>
<evidence type="ECO:0000259" key="15">
    <source>
        <dbReference type="PROSITE" id="PS50928"/>
    </source>
</evidence>
<dbReference type="GO" id="GO:0016887">
    <property type="term" value="F:ATP hydrolysis activity"/>
    <property type="evidence" value="ECO:0007669"/>
    <property type="project" value="InterPro"/>
</dbReference>
<evidence type="ECO:0000256" key="8">
    <source>
        <dbReference type="ARBA" id="ARBA00022840"/>
    </source>
</evidence>
<feature type="transmembrane region" description="Helical" evidence="13">
    <location>
        <begin position="156"/>
        <end position="181"/>
    </location>
</feature>
<evidence type="ECO:0000256" key="3">
    <source>
        <dbReference type="ARBA" id="ARBA00005417"/>
    </source>
</evidence>
<dbReference type="SUPFAM" id="SSF161098">
    <property type="entry name" value="MetI-like"/>
    <property type="match status" value="1"/>
</dbReference>
<evidence type="ECO:0000256" key="10">
    <source>
        <dbReference type="ARBA" id="ARBA00023136"/>
    </source>
</evidence>
<dbReference type="PANTHER" id="PTHR43297">
    <property type="entry name" value="OLIGOPEPTIDE TRANSPORT ATP-BINDING PROTEIN APPD"/>
    <property type="match status" value="1"/>
</dbReference>
<comment type="caution">
    <text evidence="16">The sequence shown here is derived from an EMBL/GenBank/DDBJ whole genome shotgun (WGS) entry which is preliminary data.</text>
</comment>
<evidence type="ECO:0000256" key="7">
    <source>
        <dbReference type="ARBA" id="ARBA00022741"/>
    </source>
</evidence>
<feature type="domain" description="ABC transporter" evidence="14">
    <location>
        <begin position="339"/>
        <end position="590"/>
    </location>
</feature>
<comment type="similarity">
    <text evidence="3">Belongs to the ABC transporter superfamily.</text>
</comment>
<dbReference type="PROSITE" id="PS50928">
    <property type="entry name" value="ABC_TM1"/>
    <property type="match status" value="1"/>
</dbReference>
<keyword evidence="5" id="KW-1003">Cell membrane</keyword>
<evidence type="ECO:0000256" key="13">
    <source>
        <dbReference type="RuleBase" id="RU363032"/>
    </source>
</evidence>
<evidence type="ECO:0000259" key="14">
    <source>
        <dbReference type="PROSITE" id="PS50893"/>
    </source>
</evidence>
<dbReference type="Pfam" id="PF12911">
    <property type="entry name" value="OppC_N"/>
    <property type="match status" value="1"/>
</dbReference>
<keyword evidence="4 13" id="KW-0813">Transport</keyword>
<evidence type="ECO:0000256" key="9">
    <source>
        <dbReference type="ARBA" id="ARBA00022989"/>
    </source>
</evidence>
<dbReference type="InterPro" id="IPR025966">
    <property type="entry name" value="OppC_N"/>
</dbReference>
<evidence type="ECO:0000256" key="5">
    <source>
        <dbReference type="ARBA" id="ARBA00022475"/>
    </source>
</evidence>
<proteinExistence type="inferred from homology"/>
<gene>
    <name evidence="16" type="ORF">B9G39_10045</name>
</gene>
<dbReference type="SMART" id="SM00382">
    <property type="entry name" value="AAA"/>
    <property type="match status" value="1"/>
</dbReference>
<dbReference type="Proteomes" id="UP000257039">
    <property type="component" value="Unassembled WGS sequence"/>
</dbReference>
<dbReference type="InterPro" id="IPR000515">
    <property type="entry name" value="MetI-like"/>
</dbReference>
<keyword evidence="9 13" id="KW-1133">Transmembrane helix</keyword>
<dbReference type="PROSITE" id="PS00211">
    <property type="entry name" value="ABC_TRANSPORTER_1"/>
    <property type="match status" value="1"/>
</dbReference>
<keyword evidence="10 13" id="KW-0472">Membrane</keyword>
<dbReference type="InterPro" id="IPR003593">
    <property type="entry name" value="AAA+_ATPase"/>
</dbReference>
<dbReference type="AlphaFoldDB" id="A0A4P9VMX6"/>
<evidence type="ECO:0000313" key="17">
    <source>
        <dbReference type="Proteomes" id="UP000257039"/>
    </source>
</evidence>
<keyword evidence="7" id="KW-0547">Nucleotide-binding</keyword>
<feature type="transmembrane region" description="Helical" evidence="13">
    <location>
        <begin position="32"/>
        <end position="53"/>
    </location>
</feature>
<evidence type="ECO:0000313" key="16">
    <source>
        <dbReference type="EMBL" id="RDH43757.1"/>
    </source>
</evidence>
<comment type="catalytic activity">
    <reaction evidence="12">
        <text>a dipeptide(out) + ATP + H2O = a dipeptide(in) + ADP + phosphate + H(+)</text>
        <dbReference type="Rhea" id="RHEA:23120"/>
        <dbReference type="ChEBI" id="CHEBI:15377"/>
        <dbReference type="ChEBI" id="CHEBI:15378"/>
        <dbReference type="ChEBI" id="CHEBI:30616"/>
        <dbReference type="ChEBI" id="CHEBI:43474"/>
        <dbReference type="ChEBI" id="CHEBI:90799"/>
        <dbReference type="ChEBI" id="CHEBI:456216"/>
        <dbReference type="EC" id="7.4.2.9"/>
    </reaction>
</comment>
<protein>
    <recommendedName>
        <fullName evidence="11">ABC-type dipeptide transporter</fullName>
        <ecNumber evidence="11">7.4.2.9</ecNumber>
    </recommendedName>
</protein>
<dbReference type="CDD" id="cd03257">
    <property type="entry name" value="ABC_NikE_OppD_transporters"/>
    <property type="match status" value="1"/>
</dbReference>
<feature type="transmembrane region" description="Helical" evidence="13">
    <location>
        <begin position="278"/>
        <end position="297"/>
    </location>
</feature>
<evidence type="ECO:0000256" key="12">
    <source>
        <dbReference type="ARBA" id="ARBA00047356"/>
    </source>
</evidence>
<accession>A0A4P9VMX6</accession>
<keyword evidence="17" id="KW-1185">Reference proteome</keyword>
<reference evidence="16 17" key="1">
    <citation type="submission" date="2017-04" db="EMBL/GenBank/DDBJ databases">
        <title>Draft genome sequence of Zooshikella ganghwensis VG4 isolated from Red Sea sediments.</title>
        <authorList>
            <person name="Rehman Z."/>
            <person name="Alam I."/>
            <person name="Kamau A."/>
            <person name="Bajic V."/>
            <person name="Leiknes T."/>
        </authorList>
    </citation>
    <scope>NUCLEOTIDE SEQUENCE [LARGE SCALE GENOMIC DNA]</scope>
    <source>
        <strain evidence="16 17">VG4</strain>
    </source>
</reference>
<feature type="domain" description="ABC transmembrane type-1" evidence="15">
    <location>
        <begin position="108"/>
        <end position="297"/>
    </location>
</feature>
<dbReference type="CDD" id="cd06261">
    <property type="entry name" value="TM_PBP2"/>
    <property type="match status" value="1"/>
</dbReference>